<dbReference type="PROSITE" id="PS00197">
    <property type="entry name" value="2FE2S_FER_1"/>
    <property type="match status" value="1"/>
</dbReference>
<dbReference type="InterPro" id="IPR006058">
    <property type="entry name" value="2Fe2S_fd_BS"/>
</dbReference>
<dbReference type="CDD" id="cd00207">
    <property type="entry name" value="fer2"/>
    <property type="match status" value="1"/>
</dbReference>
<keyword evidence="5" id="KW-1185">Reference proteome</keyword>
<dbReference type="InterPro" id="IPR001041">
    <property type="entry name" value="2Fe-2S_ferredoxin-type"/>
</dbReference>
<dbReference type="InterPro" id="IPR017938">
    <property type="entry name" value="Riboflavin_synthase-like_b-brl"/>
</dbReference>
<evidence type="ECO:0000313" key="4">
    <source>
        <dbReference type="EMBL" id="MBT0772455.1"/>
    </source>
</evidence>
<dbReference type="SUPFAM" id="SSF63380">
    <property type="entry name" value="Riboflavin synthase domain-like"/>
    <property type="match status" value="1"/>
</dbReference>
<comment type="similarity">
    <text evidence="1">Belongs to the cytochrome P450 family.</text>
</comment>
<dbReference type="RefSeq" id="WP_214158975.1">
    <property type="nucleotide sequence ID" value="NZ_JAHBAY010000012.1"/>
</dbReference>
<dbReference type="PRINTS" id="PR00359">
    <property type="entry name" value="BP450"/>
</dbReference>
<reference evidence="4 5" key="1">
    <citation type="submission" date="2021-05" db="EMBL/GenBank/DDBJ databases">
        <title>Kineosporia and Streptomyces sp. nov. two new marine actinobacteria isolated from Coral.</title>
        <authorList>
            <person name="Buangrab K."/>
            <person name="Sutthacheep M."/>
            <person name="Yeemin T."/>
            <person name="Harunari E."/>
            <person name="Igarashi Y."/>
            <person name="Kanchanasin P."/>
            <person name="Tanasupawat S."/>
            <person name="Phongsopitanun W."/>
        </authorList>
    </citation>
    <scope>NUCLEOTIDE SEQUENCE [LARGE SCALE GENOMIC DNA]</scope>
    <source>
        <strain evidence="4 5">J2-2</strain>
    </source>
</reference>
<organism evidence="4 5">
    <name type="scientific">Kineosporia corallincola</name>
    <dbReference type="NCBI Taxonomy" id="2835133"/>
    <lineage>
        <taxon>Bacteria</taxon>
        <taxon>Bacillati</taxon>
        <taxon>Actinomycetota</taxon>
        <taxon>Actinomycetes</taxon>
        <taxon>Kineosporiales</taxon>
        <taxon>Kineosporiaceae</taxon>
        <taxon>Kineosporia</taxon>
    </lineage>
</organism>
<dbReference type="PROSITE" id="PS00086">
    <property type="entry name" value="CYTOCHROME_P450"/>
    <property type="match status" value="1"/>
</dbReference>
<dbReference type="PROSITE" id="PS51384">
    <property type="entry name" value="FAD_FR"/>
    <property type="match status" value="1"/>
</dbReference>
<dbReference type="Pfam" id="PF00111">
    <property type="entry name" value="Fer2"/>
    <property type="match status" value="1"/>
</dbReference>
<protein>
    <submittedName>
        <fullName evidence="4">Cytochrome P450/oxidoreductase</fullName>
    </submittedName>
</protein>
<proteinExistence type="inferred from homology"/>
<dbReference type="Gene3D" id="3.40.50.80">
    <property type="entry name" value="Nucleotide-binding domain of ferredoxin-NADP reductase (FNR) module"/>
    <property type="match status" value="1"/>
</dbReference>
<dbReference type="InterPro" id="IPR017972">
    <property type="entry name" value="Cyt_P450_CS"/>
</dbReference>
<dbReference type="EMBL" id="JAHBAY010000012">
    <property type="protein sequence ID" value="MBT0772455.1"/>
    <property type="molecule type" value="Genomic_DNA"/>
</dbReference>
<dbReference type="Gene3D" id="1.10.630.10">
    <property type="entry name" value="Cytochrome P450"/>
    <property type="match status" value="1"/>
</dbReference>
<dbReference type="InterPro" id="IPR001433">
    <property type="entry name" value="OxRdtase_FAD/NAD-bd"/>
</dbReference>
<dbReference type="Gene3D" id="3.10.20.30">
    <property type="match status" value="1"/>
</dbReference>
<dbReference type="InterPro" id="IPR001128">
    <property type="entry name" value="Cyt_P450"/>
</dbReference>
<evidence type="ECO:0000259" key="2">
    <source>
        <dbReference type="PROSITE" id="PS51085"/>
    </source>
</evidence>
<gene>
    <name evidence="4" type="ORF">KIH74_26150</name>
</gene>
<dbReference type="Gene3D" id="2.40.30.10">
    <property type="entry name" value="Translation factors"/>
    <property type="match status" value="1"/>
</dbReference>
<dbReference type="SUPFAM" id="SSF54292">
    <property type="entry name" value="2Fe-2S ferredoxin-like"/>
    <property type="match status" value="1"/>
</dbReference>
<dbReference type="PANTHER" id="PTHR46696">
    <property type="entry name" value="P450, PUTATIVE (EUROFUNG)-RELATED"/>
    <property type="match status" value="1"/>
</dbReference>
<dbReference type="Pfam" id="PF00067">
    <property type="entry name" value="p450"/>
    <property type="match status" value="1"/>
</dbReference>
<name>A0ABS5TMZ4_9ACTN</name>
<feature type="domain" description="FAD-binding FR-type" evidence="3">
    <location>
        <begin position="413"/>
        <end position="513"/>
    </location>
</feature>
<dbReference type="InterPro" id="IPR012675">
    <property type="entry name" value="Beta-grasp_dom_sf"/>
</dbReference>
<accession>A0ABS5TMZ4</accession>
<dbReference type="SUPFAM" id="SSF48264">
    <property type="entry name" value="Cytochrome P450"/>
    <property type="match status" value="1"/>
</dbReference>
<dbReference type="InterPro" id="IPR036396">
    <property type="entry name" value="Cyt_P450_sf"/>
</dbReference>
<dbReference type="InterPro" id="IPR036010">
    <property type="entry name" value="2Fe-2S_ferredoxin-like_sf"/>
</dbReference>
<dbReference type="InterPro" id="IPR039261">
    <property type="entry name" value="FNR_nucleotide-bd"/>
</dbReference>
<evidence type="ECO:0000259" key="3">
    <source>
        <dbReference type="PROSITE" id="PS51384"/>
    </source>
</evidence>
<sequence>MSHPVAQPYGQPFDHHGDLANADPVAYYAGFRESCPVGRTPAHGGFVYTTTYSDVVRIARDDSTFSSSRAADADGEGTVIVIPRGAGLEQFPIELDPPRSTLYRDIVDPLLTPDAVARLRPMIAHHTARVVDAFVESGSADLVHDLTNPLPAAVTLDWLGFPEADWEKLAGPVHDIFAAKAGSERAARGAAGLAFMDRRIRELIADRREEPLDDGVSVIVQARRPDGTLFDDDELVSVIGLLVAGGVDTTTSLTGSTLVHLARNPADRNRLRENPDLLVGATEEFLRAFAPSQSMARTATADTEIGGCPVKHGERVLIPWVSANHDPAVFDQPDQVRLDRDARRHLSFGVGSHRCPGAHLARAMFAEMIGQVLTRLGDYTIDEAGLREYPTKGNQVGWDAIPARFTPGPRIAQAAPTVTITSVDEIARDILAITFANGSELPAWEPGAHLEIVLPSGHLRQYSLCGDPADRSSYRIAVLREDDGRGGSRELHQIAEPGLVFGFHPPRNHFPLAEAPAYLFLAGGIGVTPLLPMIRRATALGRDVRVVYGGRQRAGMAFADELEALQGGVLHEYATSGYPDFAVHLRDLPEGTAIYACGAASMLDAVERDCAAAGLDDQLHIERFAAPEGTDALGDPATNTPFDVVLERTGTRLPVPPDRRLIEVVREARPNLAYDCEKGYCGACETRVLSGVPEHRDSLLTEAERESGRTMMICVSRCAEGPLVLDL</sequence>
<dbReference type="PANTHER" id="PTHR46696:SF6">
    <property type="entry name" value="P450, PUTATIVE (EUROFUNG)-RELATED"/>
    <property type="match status" value="1"/>
</dbReference>
<evidence type="ECO:0000313" key="5">
    <source>
        <dbReference type="Proteomes" id="UP001197247"/>
    </source>
</evidence>
<evidence type="ECO:0000256" key="1">
    <source>
        <dbReference type="ARBA" id="ARBA00010617"/>
    </source>
</evidence>
<dbReference type="Proteomes" id="UP001197247">
    <property type="component" value="Unassembled WGS sequence"/>
</dbReference>
<dbReference type="Pfam" id="PF00175">
    <property type="entry name" value="NAD_binding_1"/>
    <property type="match status" value="1"/>
</dbReference>
<dbReference type="CDD" id="cd06185">
    <property type="entry name" value="PDR_like"/>
    <property type="match status" value="1"/>
</dbReference>
<dbReference type="SUPFAM" id="SSF52343">
    <property type="entry name" value="Ferredoxin reductase-like, C-terminal NADP-linked domain"/>
    <property type="match status" value="1"/>
</dbReference>
<dbReference type="InterPro" id="IPR002397">
    <property type="entry name" value="Cyt_P450_B"/>
</dbReference>
<dbReference type="PROSITE" id="PS51085">
    <property type="entry name" value="2FE2S_FER_2"/>
    <property type="match status" value="1"/>
</dbReference>
<comment type="caution">
    <text evidence="4">The sequence shown here is derived from an EMBL/GenBank/DDBJ whole genome shotgun (WGS) entry which is preliminary data.</text>
</comment>
<feature type="domain" description="2Fe-2S ferredoxin-type" evidence="2">
    <location>
        <begin position="642"/>
        <end position="727"/>
    </location>
</feature>
<dbReference type="InterPro" id="IPR017927">
    <property type="entry name" value="FAD-bd_FR_type"/>
</dbReference>